<sequence length="171" mass="19436">MSLTMMMFPFILMFSILFTQLLHPLAMGLMLLIQTIMICIMAGLSMKSFWFSYILFLIFLGAMLVLFMYIASLASNETFSFSPTLSMFTFMSLFMSTFLIIMDPLTLNTPISVEQSSLSSNLFKSTPTILSIIYNQSSMNLTLFMVFYLLLTLIVVVKITNTFFGPLRLSS</sequence>
<dbReference type="EC" id="7.1.1.2" evidence="3"/>
<comment type="subcellular location">
    <subcellularLocation>
        <location evidence="1">Mitochondrion membrane</location>
        <topology evidence="1">Multi-pass membrane protein</topology>
    </subcellularLocation>
</comment>
<feature type="transmembrane region" description="Helical" evidence="16">
    <location>
        <begin position="83"/>
        <end position="102"/>
    </location>
</feature>
<keyword evidence="8" id="KW-1278">Translocase</keyword>
<keyword evidence="13 16" id="KW-0472">Membrane</keyword>
<evidence type="ECO:0000256" key="10">
    <source>
        <dbReference type="ARBA" id="ARBA00022989"/>
    </source>
</evidence>
<geneLocation type="mitochondrion" evidence="17"/>
<dbReference type="PANTHER" id="PTHR11435">
    <property type="entry name" value="NADH UBIQUINONE OXIDOREDUCTASE SUBUNIT ND6"/>
    <property type="match status" value="1"/>
</dbReference>
<dbReference type="PANTHER" id="PTHR11435:SF1">
    <property type="entry name" value="NADH-UBIQUINONE OXIDOREDUCTASE CHAIN 6"/>
    <property type="match status" value="1"/>
</dbReference>
<evidence type="ECO:0000256" key="9">
    <source>
        <dbReference type="ARBA" id="ARBA00022982"/>
    </source>
</evidence>
<keyword evidence="7 16" id="KW-0812">Transmembrane</keyword>
<feature type="transmembrane region" description="Helical" evidence="16">
    <location>
        <begin position="141"/>
        <end position="164"/>
    </location>
</feature>
<organism evidence="17">
    <name type="scientific">Mierspenaeopsis hardwickii</name>
    <dbReference type="NCBI Taxonomy" id="2715607"/>
    <lineage>
        <taxon>Eukaryota</taxon>
        <taxon>Metazoa</taxon>
        <taxon>Ecdysozoa</taxon>
        <taxon>Arthropoda</taxon>
        <taxon>Crustacea</taxon>
        <taxon>Multicrustacea</taxon>
        <taxon>Malacostraca</taxon>
        <taxon>Eumalacostraca</taxon>
        <taxon>Eucarida</taxon>
        <taxon>Decapoda</taxon>
        <taxon>Dendrobranchiata</taxon>
        <taxon>Penaeoidea</taxon>
        <taxon>Penaeidae</taxon>
        <taxon>Mierspenaeopsis</taxon>
    </lineage>
</organism>
<evidence type="ECO:0000256" key="4">
    <source>
        <dbReference type="ARBA" id="ARBA00021095"/>
    </source>
</evidence>
<evidence type="ECO:0000256" key="3">
    <source>
        <dbReference type="ARBA" id="ARBA00012944"/>
    </source>
</evidence>
<keyword evidence="9" id="KW-0249">Electron transport</keyword>
<dbReference type="EMBL" id="KU899136">
    <property type="protein sequence ID" value="ANF05068.1"/>
    <property type="molecule type" value="Genomic_DNA"/>
</dbReference>
<keyword evidence="11" id="KW-0520">NAD</keyword>
<evidence type="ECO:0000256" key="7">
    <source>
        <dbReference type="ARBA" id="ARBA00022692"/>
    </source>
</evidence>
<evidence type="ECO:0000256" key="6">
    <source>
        <dbReference type="ARBA" id="ARBA00022660"/>
    </source>
</evidence>
<feature type="transmembrane region" description="Helical" evidence="16">
    <location>
        <begin position="50"/>
        <end position="71"/>
    </location>
</feature>
<evidence type="ECO:0000256" key="14">
    <source>
        <dbReference type="ARBA" id="ARBA00031019"/>
    </source>
</evidence>
<evidence type="ECO:0000256" key="8">
    <source>
        <dbReference type="ARBA" id="ARBA00022967"/>
    </source>
</evidence>
<evidence type="ECO:0000256" key="16">
    <source>
        <dbReference type="SAM" id="Phobius"/>
    </source>
</evidence>
<keyword evidence="5" id="KW-0813">Transport</keyword>
<evidence type="ECO:0000313" key="17">
    <source>
        <dbReference type="EMBL" id="ANF05068.1"/>
    </source>
</evidence>
<protein>
    <recommendedName>
        <fullName evidence="4">NADH-ubiquinone oxidoreductase chain 6</fullName>
        <ecNumber evidence="3">7.1.1.2</ecNumber>
    </recommendedName>
    <alternativeName>
        <fullName evidence="14">NADH dehydrogenase subunit 6</fullName>
    </alternativeName>
</protein>
<feature type="transmembrane region" description="Helical" evidence="16">
    <location>
        <begin position="21"/>
        <end position="44"/>
    </location>
</feature>
<keyword evidence="10 16" id="KW-1133">Transmembrane helix</keyword>
<name>A0A172W6J7_9EUCA</name>
<comment type="catalytic activity">
    <reaction evidence="15">
        <text>a ubiquinone + NADH + 5 H(+)(in) = a ubiquinol + NAD(+) + 4 H(+)(out)</text>
        <dbReference type="Rhea" id="RHEA:29091"/>
        <dbReference type="Rhea" id="RHEA-COMP:9565"/>
        <dbReference type="Rhea" id="RHEA-COMP:9566"/>
        <dbReference type="ChEBI" id="CHEBI:15378"/>
        <dbReference type="ChEBI" id="CHEBI:16389"/>
        <dbReference type="ChEBI" id="CHEBI:17976"/>
        <dbReference type="ChEBI" id="CHEBI:57540"/>
        <dbReference type="ChEBI" id="CHEBI:57945"/>
        <dbReference type="EC" id="7.1.1.2"/>
    </reaction>
</comment>
<comment type="similarity">
    <text evidence="2">Belongs to the complex I subunit 6 family.</text>
</comment>
<reference evidence="17" key="1">
    <citation type="submission" date="2016-03" db="EMBL/GenBank/DDBJ databases">
        <title>The complete mitochondrial genome of Parapenaeopsis hardwickii.</title>
        <authorList>
            <person name="Yuan Y."/>
            <person name="Qin Y."/>
            <person name="Liu S."/>
            <person name="Ji X."/>
        </authorList>
    </citation>
    <scope>NUCLEOTIDE SEQUENCE</scope>
</reference>
<evidence type="ECO:0000256" key="2">
    <source>
        <dbReference type="ARBA" id="ARBA00005698"/>
    </source>
</evidence>
<gene>
    <name evidence="17" type="primary">ND6</name>
</gene>
<keyword evidence="12 17" id="KW-0496">Mitochondrion</keyword>
<proteinExistence type="inferred from homology"/>
<evidence type="ECO:0000256" key="13">
    <source>
        <dbReference type="ARBA" id="ARBA00023136"/>
    </source>
</evidence>
<accession>A0A172W6J7</accession>
<evidence type="ECO:0000256" key="5">
    <source>
        <dbReference type="ARBA" id="ARBA00022448"/>
    </source>
</evidence>
<evidence type="ECO:0000256" key="1">
    <source>
        <dbReference type="ARBA" id="ARBA00004225"/>
    </source>
</evidence>
<dbReference type="InterPro" id="IPR050269">
    <property type="entry name" value="ComplexI_Subunit6"/>
</dbReference>
<evidence type="ECO:0000256" key="11">
    <source>
        <dbReference type="ARBA" id="ARBA00023027"/>
    </source>
</evidence>
<dbReference type="GO" id="GO:0031966">
    <property type="term" value="C:mitochondrial membrane"/>
    <property type="evidence" value="ECO:0007669"/>
    <property type="project" value="UniProtKB-SubCell"/>
</dbReference>
<dbReference type="GO" id="GO:0008137">
    <property type="term" value="F:NADH dehydrogenase (ubiquinone) activity"/>
    <property type="evidence" value="ECO:0007669"/>
    <property type="project" value="UniProtKB-EC"/>
</dbReference>
<dbReference type="AlphaFoldDB" id="A0A172W6J7"/>
<evidence type="ECO:0000256" key="15">
    <source>
        <dbReference type="ARBA" id="ARBA00049551"/>
    </source>
</evidence>
<evidence type="ECO:0000256" key="12">
    <source>
        <dbReference type="ARBA" id="ARBA00023128"/>
    </source>
</evidence>
<keyword evidence="6" id="KW-0679">Respiratory chain</keyword>